<accession>A0A0S4M1L4</accession>
<dbReference type="EMBL" id="LN906597">
    <property type="protein sequence ID" value="CUT17669.1"/>
    <property type="molecule type" value="Genomic_DNA"/>
</dbReference>
<evidence type="ECO:0000313" key="2">
    <source>
        <dbReference type="Proteomes" id="UP000198651"/>
    </source>
</evidence>
<dbReference type="RefSeq" id="WP_092343511.1">
    <property type="nucleotide sequence ID" value="NZ_LN906597.1"/>
</dbReference>
<name>A0A0S4M1L4_9BURK</name>
<evidence type="ECO:0000313" key="1">
    <source>
        <dbReference type="EMBL" id="CUT17669.1"/>
    </source>
</evidence>
<keyword evidence="2" id="KW-1185">Reference proteome</keyword>
<sequence length="1191" mass="138056">MDIVCDHENKHYFDQDTYSACSDKDDENDHYLQKYKLGTDPSLAPIVDGVSLSDFPKVHYRSEVVFLVPLELNCSSLGIKLNEFIIDMWGVNIHHDDNKLIFFIRKKFYNIVNDHLLRLFSSVMNGDCVLTSGKVISNCDWYFFCDELLPVAIESLEPILERQDKELYEVFSKARVVDSNKNGGFYNVIRAITDDEKNIVMERAKEFICRIILNSIKLSWERVAKIPQSIDNKSIYKYLDRGYIEGEFGVRLRCSDYIAIFSYKRKLLFKIKPIIRNKFYEIMKNEYKFDGINIVNNFSCFSDNKKLLTIAKDEVKYFLNDGSEKIKIILSRSRVVINYISDRVITNKEKSIVLKNIDKIVNMELNNLFSNVWDDLVEFFRDKSEGVEDVLSNAIYNIISVRCAGSDGSLEIKLKDESISYCNDCYVNDIERSILFDLNKCIRAKFVEILSDKDKFDCFNLVDKSPWGKVSKKILPVVKEEIKPIIERGRAEVNEVLLKSEAVFYKYNGSSITRNFKYEEVCLVLKIVMKCIYKKINFGKLWARSIKSPKYFEEDVSESINLWGVNLHPDDSRLILFIRKKFSVNIRSHLRKLFSNMIKDGSIFATAKPQGDYSWALFSNELIPIAKKSVGKIMEEQYKELDEILSKSYVLDTNKGDVNFCVSGRRITDDEKNNIMVRAKAFICRRLYNSIRVSWISVTNSSVLCNHKEKDIVPKVKIRYEDSVAILNTRREFSRKIKSTIYCKFTEMINNKCKFVDGTVIGIFSWPRVSKDVLPIAKGEVKHFLKDERAELRSILSKARVALGPMVERKLTNKEKSIALANIEKLIDRELKQLFRKVWYDVLEFVRYNYVDIGNFVDTVSFEEGTYECDKVDDSAFKLYHEDDRVIYRVRRKFAAKMNERISSKFCEMINLRYEFDDGTVIGIQPWGDISKNIFPIVKEEVKPIVEMEKIEINKILTRSRAVFPKPDGTSIIRKITSKERSIMLRAIMRCVCKLHNLSRLWRRVTKSLSKKSSVGEFPGGHGKCIPCSTTVYEISKYNDDGKSLASVKSIELKDVYKEELTNIRIEFIGNLGPIIDEVFYSLTNIDTLSSGLDDAILSVSERSYNLFKEGGFLYRVESLLLSAKVVNTFGDDRFITDDESKNIFKSFMDSIDNDRDHLVKKRYQEFIRLLSSPNIVDGFAVVECDGKSEI</sequence>
<dbReference type="AlphaFoldDB" id="A0A0S4M1L4"/>
<dbReference type="OrthoDB" id="9960099at2"/>
<gene>
    <name evidence="1" type="ORF">Ark11_0846</name>
</gene>
<dbReference type="Proteomes" id="UP000198651">
    <property type="component" value="Chromosome I"/>
</dbReference>
<protein>
    <submittedName>
        <fullName evidence="1">Uncharacterized protein</fullName>
    </submittedName>
</protein>
<organism evidence="1 2">
    <name type="scientific">Candidatus Ichthyocystis hellenicum</name>
    <dbReference type="NCBI Taxonomy" id="1561003"/>
    <lineage>
        <taxon>Bacteria</taxon>
        <taxon>Pseudomonadati</taxon>
        <taxon>Pseudomonadota</taxon>
        <taxon>Betaproteobacteria</taxon>
        <taxon>Burkholderiales</taxon>
        <taxon>Candidatus Ichthyocystis</taxon>
    </lineage>
</organism>
<proteinExistence type="predicted"/>
<reference evidence="2" key="1">
    <citation type="submission" date="2015-11" db="EMBL/GenBank/DDBJ databases">
        <authorList>
            <person name="Seth-Smith H.M.B."/>
        </authorList>
    </citation>
    <scope>NUCLEOTIDE SEQUENCE [LARGE SCALE GENOMIC DNA]</scope>
    <source>
        <strain evidence="2">2013Ark11</strain>
    </source>
</reference>